<dbReference type="Proteomes" id="UP000651728">
    <property type="component" value="Unassembled WGS sequence"/>
</dbReference>
<gene>
    <name evidence="1" type="ORF">Mam01_12520</name>
</gene>
<evidence type="ECO:0000313" key="1">
    <source>
        <dbReference type="EMBL" id="GIH31088.1"/>
    </source>
</evidence>
<comment type="caution">
    <text evidence="1">The sequence shown here is derived from an EMBL/GenBank/DDBJ whole genome shotgun (WGS) entry which is preliminary data.</text>
</comment>
<name>A0ABQ4F8I7_9ACTN</name>
<dbReference type="RefSeq" id="WP_425563115.1">
    <property type="nucleotide sequence ID" value="NZ_BAABEJ010000005.1"/>
</dbReference>
<proteinExistence type="predicted"/>
<protein>
    <submittedName>
        <fullName evidence="1">Uncharacterized protein</fullName>
    </submittedName>
</protein>
<reference evidence="1 2" key="1">
    <citation type="submission" date="2021-01" db="EMBL/GenBank/DDBJ databases">
        <title>Whole genome shotgun sequence of Microbispora amethystogenes NBRC 101907.</title>
        <authorList>
            <person name="Komaki H."/>
            <person name="Tamura T."/>
        </authorList>
    </citation>
    <scope>NUCLEOTIDE SEQUENCE [LARGE SCALE GENOMIC DNA]</scope>
    <source>
        <strain evidence="1 2">NBRC 101907</strain>
    </source>
</reference>
<keyword evidence="2" id="KW-1185">Reference proteome</keyword>
<organism evidence="1 2">
    <name type="scientific">Microbispora amethystogenes</name>
    <dbReference type="NCBI Taxonomy" id="1427754"/>
    <lineage>
        <taxon>Bacteria</taxon>
        <taxon>Bacillati</taxon>
        <taxon>Actinomycetota</taxon>
        <taxon>Actinomycetes</taxon>
        <taxon>Streptosporangiales</taxon>
        <taxon>Streptosporangiaceae</taxon>
        <taxon>Microbispora</taxon>
    </lineage>
</organism>
<dbReference type="EMBL" id="BOOB01000009">
    <property type="protein sequence ID" value="GIH31088.1"/>
    <property type="molecule type" value="Genomic_DNA"/>
</dbReference>
<evidence type="ECO:0000313" key="2">
    <source>
        <dbReference type="Proteomes" id="UP000651728"/>
    </source>
</evidence>
<accession>A0ABQ4F8I7</accession>
<sequence>MIAFADLLRPDRPIDLPLIVLPRLVKDSEQHDGPSWSTPVRYPCRTIPKPDAQFPDRTFQVIRPGPAELGALLRKKAGHLVDSLEIAVTEVVEPLPDFRLDLKAVQLTHLLFR</sequence>